<dbReference type="InterPro" id="IPR000589">
    <property type="entry name" value="Ribosomal_uS15"/>
</dbReference>
<protein>
    <recommendedName>
        <fullName evidence="4">Small ribosomal subunit protein uS15c</fullName>
    </recommendedName>
    <alternativeName>
        <fullName evidence="5">30S ribosomal protein S15, chloroplastic</fullName>
    </alternativeName>
</protein>
<evidence type="ECO:0000256" key="4">
    <source>
        <dbReference type="ARBA" id="ARBA00035250"/>
    </source>
</evidence>
<dbReference type="HAMAP" id="MF_01343_B">
    <property type="entry name" value="Ribosomal_uS15_B"/>
    <property type="match status" value="1"/>
</dbReference>
<dbReference type="NCBIfam" id="TIGR00952">
    <property type="entry name" value="S15_bact"/>
    <property type="match status" value="1"/>
</dbReference>
<dbReference type="EMBL" id="JAYMYS010000006">
    <property type="protein sequence ID" value="KAK7389497.1"/>
    <property type="molecule type" value="Genomic_DNA"/>
</dbReference>
<sequence length="358" mass="40515">MGLLLRRSRSKGKHYNVLFFSTSNSKSPFNSFFRENLKESAPSSSNPKTTDGILKNLYEFRARTTAPPPQPTISFHDLYRKRTQTPPESGAGAHSINISSIRKSLQNIKAAGTPTSPLPRPPPSDTLLKDIKVQGSVPPSTTAFLKPYAVEELGKKLRMLRPEGRGQAWFSVSELCERLARLRKMDEEQARSNTRDSDPKALLHDVKETLFQMEQDEIYKADRASRQGLSILGYFSGTPTSLDPPNLHLVEKYFHPDNMSSAEKLKIELANVRDEFKMSESDCGSARVQIAQLTTKIKHLSGVLHKKDVHSRKGLLAMVQRRKRLLKYLRRTDWDSYCFVISKLGLRDNPDHSYKTAS</sequence>
<dbReference type="SMART" id="SM01387">
    <property type="entry name" value="Ribosomal_S15"/>
    <property type="match status" value="1"/>
</dbReference>
<dbReference type="InterPro" id="IPR005290">
    <property type="entry name" value="Ribosomal_uS15_bac-type"/>
</dbReference>
<dbReference type="Gene3D" id="1.10.287.10">
    <property type="entry name" value="S15/NS1, RNA-binding"/>
    <property type="match status" value="1"/>
</dbReference>
<dbReference type="AlphaFoldDB" id="A0AAN9S5W7"/>
<keyword evidence="3" id="KW-0687">Ribonucleoprotein</keyword>
<comment type="similarity">
    <text evidence="1">Belongs to the universal ribosomal protein uS15 family.</text>
</comment>
<dbReference type="Proteomes" id="UP001386955">
    <property type="component" value="Unassembled WGS sequence"/>
</dbReference>
<organism evidence="6 7">
    <name type="scientific">Psophocarpus tetragonolobus</name>
    <name type="common">Winged bean</name>
    <name type="synonym">Dolichos tetragonolobus</name>
    <dbReference type="NCBI Taxonomy" id="3891"/>
    <lineage>
        <taxon>Eukaryota</taxon>
        <taxon>Viridiplantae</taxon>
        <taxon>Streptophyta</taxon>
        <taxon>Embryophyta</taxon>
        <taxon>Tracheophyta</taxon>
        <taxon>Spermatophyta</taxon>
        <taxon>Magnoliopsida</taxon>
        <taxon>eudicotyledons</taxon>
        <taxon>Gunneridae</taxon>
        <taxon>Pentapetalae</taxon>
        <taxon>rosids</taxon>
        <taxon>fabids</taxon>
        <taxon>Fabales</taxon>
        <taxon>Fabaceae</taxon>
        <taxon>Papilionoideae</taxon>
        <taxon>50 kb inversion clade</taxon>
        <taxon>NPAAA clade</taxon>
        <taxon>indigoferoid/millettioid clade</taxon>
        <taxon>Phaseoleae</taxon>
        <taxon>Psophocarpus</taxon>
    </lineage>
</organism>
<evidence type="ECO:0000313" key="6">
    <source>
        <dbReference type="EMBL" id="KAK7389497.1"/>
    </source>
</evidence>
<dbReference type="Gene3D" id="6.10.250.3130">
    <property type="match status" value="1"/>
</dbReference>
<name>A0AAN9S5W7_PSOTE</name>
<accession>A0AAN9S5W7</accession>
<dbReference type="Pfam" id="PF00312">
    <property type="entry name" value="Ribosomal_S15"/>
    <property type="match status" value="1"/>
</dbReference>
<evidence type="ECO:0000313" key="7">
    <source>
        <dbReference type="Proteomes" id="UP001386955"/>
    </source>
</evidence>
<dbReference type="GO" id="GO:0006412">
    <property type="term" value="P:translation"/>
    <property type="evidence" value="ECO:0007669"/>
    <property type="project" value="InterPro"/>
</dbReference>
<gene>
    <name evidence="6" type="ORF">VNO78_24597</name>
</gene>
<dbReference type="GO" id="GO:1990904">
    <property type="term" value="C:ribonucleoprotein complex"/>
    <property type="evidence" value="ECO:0007669"/>
    <property type="project" value="UniProtKB-KW"/>
</dbReference>
<evidence type="ECO:0000256" key="2">
    <source>
        <dbReference type="ARBA" id="ARBA00022980"/>
    </source>
</evidence>
<keyword evidence="7" id="KW-1185">Reference proteome</keyword>
<keyword evidence="2" id="KW-0689">Ribosomal protein</keyword>
<dbReference type="GO" id="GO:0003735">
    <property type="term" value="F:structural constituent of ribosome"/>
    <property type="evidence" value="ECO:0007669"/>
    <property type="project" value="InterPro"/>
</dbReference>
<evidence type="ECO:0000256" key="5">
    <source>
        <dbReference type="ARBA" id="ARBA00035484"/>
    </source>
</evidence>
<dbReference type="PANTHER" id="PTHR47546">
    <property type="entry name" value="S15/NS1, RNA-BINDING PROTEIN"/>
    <property type="match status" value="1"/>
</dbReference>
<dbReference type="CDD" id="cd00353">
    <property type="entry name" value="Ribosomal_S15p_S13e"/>
    <property type="match status" value="1"/>
</dbReference>
<dbReference type="GO" id="GO:0005737">
    <property type="term" value="C:cytoplasm"/>
    <property type="evidence" value="ECO:0007669"/>
    <property type="project" value="UniProtKB-ARBA"/>
</dbReference>
<comment type="caution">
    <text evidence="6">The sequence shown here is derived from an EMBL/GenBank/DDBJ whole genome shotgun (WGS) entry which is preliminary data.</text>
</comment>
<dbReference type="InterPro" id="IPR009068">
    <property type="entry name" value="uS15_NS1_RNA-bd_sf"/>
</dbReference>
<proteinExistence type="inferred from homology"/>
<reference evidence="6 7" key="1">
    <citation type="submission" date="2024-01" db="EMBL/GenBank/DDBJ databases">
        <title>The genomes of 5 underutilized Papilionoideae crops provide insights into root nodulation and disease resistanc.</title>
        <authorList>
            <person name="Jiang F."/>
        </authorList>
    </citation>
    <scope>NUCLEOTIDE SEQUENCE [LARGE SCALE GENOMIC DNA]</scope>
    <source>
        <strain evidence="6">DUOXIRENSHENG_FW03</strain>
        <tissue evidence="6">Leaves</tissue>
    </source>
</reference>
<dbReference type="GO" id="GO:0005840">
    <property type="term" value="C:ribosome"/>
    <property type="evidence" value="ECO:0007669"/>
    <property type="project" value="UniProtKB-KW"/>
</dbReference>
<dbReference type="PANTHER" id="PTHR47546:SF3">
    <property type="entry name" value="30S RIBOSOMAL PROTEIN S15, CHLOROPLASTIC"/>
    <property type="match status" value="1"/>
</dbReference>
<evidence type="ECO:0000256" key="1">
    <source>
        <dbReference type="ARBA" id="ARBA00008434"/>
    </source>
</evidence>
<evidence type="ECO:0000256" key="3">
    <source>
        <dbReference type="ARBA" id="ARBA00023274"/>
    </source>
</evidence>
<dbReference type="SUPFAM" id="SSF47060">
    <property type="entry name" value="S15/NS1 RNA-binding domain"/>
    <property type="match status" value="1"/>
</dbReference>